<dbReference type="EMBL" id="BARU01039662">
    <property type="protein sequence ID" value="GAH83565.1"/>
    <property type="molecule type" value="Genomic_DNA"/>
</dbReference>
<dbReference type="AlphaFoldDB" id="X1JQ69"/>
<proteinExistence type="predicted"/>
<feature type="non-terminal residue" evidence="1">
    <location>
        <position position="150"/>
    </location>
</feature>
<accession>X1JQ69</accession>
<gene>
    <name evidence="1" type="ORF">S03H2_61441</name>
</gene>
<protein>
    <submittedName>
        <fullName evidence="1">Uncharacterized protein</fullName>
    </submittedName>
</protein>
<sequence length="150" mass="16046">MAVIQNSAIIQKLIDELELYPALDKVPTELAEKILPVFQVNSEQLTIQQTPANVVKHGMESSGGTSIVYTTPATGKFYLTNVLLEGACKNAGATAYCELSVTIDGTVVEMIKLKVTTGGDYHGCSVINLNNPVLIDKATAINIICTQADF</sequence>
<organism evidence="1">
    <name type="scientific">marine sediment metagenome</name>
    <dbReference type="NCBI Taxonomy" id="412755"/>
    <lineage>
        <taxon>unclassified sequences</taxon>
        <taxon>metagenomes</taxon>
        <taxon>ecological metagenomes</taxon>
    </lineage>
</organism>
<evidence type="ECO:0000313" key="1">
    <source>
        <dbReference type="EMBL" id="GAH83565.1"/>
    </source>
</evidence>
<reference evidence="1" key="1">
    <citation type="journal article" date="2014" name="Front. Microbiol.">
        <title>High frequency of phylogenetically diverse reductive dehalogenase-homologous genes in deep subseafloor sedimentary metagenomes.</title>
        <authorList>
            <person name="Kawai M."/>
            <person name="Futagami T."/>
            <person name="Toyoda A."/>
            <person name="Takaki Y."/>
            <person name="Nishi S."/>
            <person name="Hori S."/>
            <person name="Arai W."/>
            <person name="Tsubouchi T."/>
            <person name="Morono Y."/>
            <person name="Uchiyama I."/>
            <person name="Ito T."/>
            <person name="Fujiyama A."/>
            <person name="Inagaki F."/>
            <person name="Takami H."/>
        </authorList>
    </citation>
    <scope>NUCLEOTIDE SEQUENCE</scope>
    <source>
        <strain evidence="1">Expedition CK06-06</strain>
    </source>
</reference>
<comment type="caution">
    <text evidence="1">The sequence shown here is derived from an EMBL/GenBank/DDBJ whole genome shotgun (WGS) entry which is preliminary data.</text>
</comment>
<name>X1JQ69_9ZZZZ</name>